<dbReference type="Gene3D" id="3.40.50.2000">
    <property type="entry name" value="Glycogen Phosphorylase B"/>
    <property type="match status" value="1"/>
</dbReference>
<feature type="chain" id="PRO_5035339828" description="UDP-glucuronosyltransferase" evidence="5">
    <location>
        <begin position="20"/>
        <end position="517"/>
    </location>
</feature>
<comment type="subcellular location">
    <subcellularLocation>
        <location evidence="5">Membrane</location>
        <topology evidence="5">Single-pass membrane protein</topology>
    </subcellularLocation>
</comment>
<comment type="catalytic activity">
    <reaction evidence="5">
        <text>glucuronate acceptor + UDP-alpha-D-glucuronate = acceptor beta-D-glucuronoside + UDP + H(+)</text>
        <dbReference type="Rhea" id="RHEA:21032"/>
        <dbReference type="ChEBI" id="CHEBI:15378"/>
        <dbReference type="ChEBI" id="CHEBI:58052"/>
        <dbReference type="ChEBI" id="CHEBI:58223"/>
        <dbReference type="ChEBI" id="CHEBI:132367"/>
        <dbReference type="ChEBI" id="CHEBI:132368"/>
        <dbReference type="EC" id="2.4.1.17"/>
    </reaction>
</comment>
<keyword evidence="7" id="KW-1185">Reference proteome</keyword>
<evidence type="ECO:0000256" key="1">
    <source>
        <dbReference type="ARBA" id="ARBA00009995"/>
    </source>
</evidence>
<dbReference type="Pfam" id="PF00201">
    <property type="entry name" value="UDPGT"/>
    <property type="match status" value="1"/>
</dbReference>
<organism evidence="6 7">
    <name type="scientific">Chionoecetes opilio</name>
    <name type="common">Atlantic snow crab</name>
    <name type="synonym">Cancer opilio</name>
    <dbReference type="NCBI Taxonomy" id="41210"/>
    <lineage>
        <taxon>Eukaryota</taxon>
        <taxon>Metazoa</taxon>
        <taxon>Ecdysozoa</taxon>
        <taxon>Arthropoda</taxon>
        <taxon>Crustacea</taxon>
        <taxon>Multicrustacea</taxon>
        <taxon>Malacostraca</taxon>
        <taxon>Eumalacostraca</taxon>
        <taxon>Eucarida</taxon>
        <taxon>Decapoda</taxon>
        <taxon>Pleocyemata</taxon>
        <taxon>Brachyura</taxon>
        <taxon>Eubrachyura</taxon>
        <taxon>Majoidea</taxon>
        <taxon>Majidae</taxon>
        <taxon>Chionoecetes</taxon>
    </lineage>
</organism>
<gene>
    <name evidence="6" type="primary">UGT2B7</name>
    <name evidence="6" type="ORF">GWK47_028293</name>
</gene>
<evidence type="ECO:0000313" key="7">
    <source>
        <dbReference type="Proteomes" id="UP000770661"/>
    </source>
</evidence>
<name>A0A8J5CS38_CHIOP</name>
<dbReference type="InterPro" id="IPR050271">
    <property type="entry name" value="UDP-glycosyltransferase"/>
</dbReference>
<keyword evidence="3 4" id="KW-0808">Transferase</keyword>
<protein>
    <recommendedName>
        <fullName evidence="5">UDP-glucuronosyltransferase</fullName>
        <ecNumber evidence="5">2.4.1.17</ecNumber>
    </recommendedName>
</protein>
<dbReference type="SUPFAM" id="SSF53756">
    <property type="entry name" value="UDP-Glycosyltransferase/glycogen phosphorylase"/>
    <property type="match status" value="1"/>
</dbReference>
<dbReference type="GO" id="GO:0015020">
    <property type="term" value="F:glucuronosyltransferase activity"/>
    <property type="evidence" value="ECO:0007669"/>
    <property type="project" value="UniProtKB-EC"/>
</dbReference>
<dbReference type="EMBL" id="JACEEZ010000211">
    <property type="protein sequence ID" value="KAG0730428.1"/>
    <property type="molecule type" value="Genomic_DNA"/>
</dbReference>
<keyword evidence="5" id="KW-0732">Signal</keyword>
<feature type="signal peptide" evidence="5">
    <location>
        <begin position="1"/>
        <end position="19"/>
    </location>
</feature>
<evidence type="ECO:0000256" key="3">
    <source>
        <dbReference type="ARBA" id="ARBA00022679"/>
    </source>
</evidence>
<dbReference type="FunFam" id="3.40.50.2000:FF:000050">
    <property type="entry name" value="UDP-glucuronosyltransferase"/>
    <property type="match status" value="1"/>
</dbReference>
<dbReference type="AlphaFoldDB" id="A0A8J5CS38"/>
<comment type="caution">
    <text evidence="6">The sequence shown here is derived from an EMBL/GenBank/DDBJ whole genome shotgun (WGS) entry which is preliminary data.</text>
</comment>
<keyword evidence="5" id="KW-1133">Transmembrane helix</keyword>
<evidence type="ECO:0000313" key="6">
    <source>
        <dbReference type="EMBL" id="KAG0730428.1"/>
    </source>
</evidence>
<keyword evidence="2 4" id="KW-0328">Glycosyltransferase</keyword>
<dbReference type="Proteomes" id="UP000770661">
    <property type="component" value="Unassembled WGS sequence"/>
</dbReference>
<proteinExistence type="inferred from homology"/>
<sequence length="517" mass="58638">MKAVALCMLTFVLVGRTTGDLQPPERSYKILVLIPVTFESHTHVFKPLLEALAARGHKIDILSSLPLGFKHPNVTEIYHDLMQKHKLPDDMFEVRKASAGGLEIFKDVLPGLAKDLYKVPAVKKLYEKRKEYDLIITDHEFNEIAYPFVHEVPFITVSPPGMDHRQSAAFGNVLNPSYAPTLLGSYMSSPMSLWHRLMNTCIHLWIPFVWRIWFVVPLVQKEISAQFPDLPPLLELERNQSLTLMNTHFSIDIPLPLLPSQVEVGAMHCRPAKPLPKDLESWLAGAGSAGVIYFSLGSIARSETMPPEYRQAFLEAFRKLPQRVLWKYEGELEGVSDNVRISSWLPQQDVLAHDSVKVFISHGGLLSLQESIFHATPLLVLPIFFDQPRNAMFVENSGLGRMLVWEELTADSIVDAFTDIITKPKYKENVARMSASLRDQLTTPQERAVFWTEYVIRHRGAPQLRCPAAQLSWVQFLMLDVVGFLLAALLLLVFILRRLVRAAYVIIFGGRAKKKKE</sequence>
<dbReference type="PANTHER" id="PTHR48043:SF159">
    <property type="entry name" value="EG:EG0003.4 PROTEIN-RELATED"/>
    <property type="match status" value="1"/>
</dbReference>
<evidence type="ECO:0000256" key="5">
    <source>
        <dbReference type="RuleBase" id="RU362059"/>
    </source>
</evidence>
<feature type="transmembrane region" description="Helical" evidence="5">
    <location>
        <begin position="473"/>
        <end position="496"/>
    </location>
</feature>
<reference evidence="6" key="1">
    <citation type="submission" date="2020-07" db="EMBL/GenBank/DDBJ databases">
        <title>The High-quality genome of the commercially important snow crab, Chionoecetes opilio.</title>
        <authorList>
            <person name="Jeong J.-H."/>
            <person name="Ryu S."/>
        </authorList>
    </citation>
    <scope>NUCLEOTIDE SEQUENCE</scope>
    <source>
        <strain evidence="6">MADBK_172401_WGS</strain>
        <tissue evidence="6">Digestive gland</tissue>
    </source>
</reference>
<evidence type="ECO:0000256" key="2">
    <source>
        <dbReference type="ARBA" id="ARBA00022676"/>
    </source>
</evidence>
<evidence type="ECO:0000256" key="4">
    <source>
        <dbReference type="RuleBase" id="RU003718"/>
    </source>
</evidence>
<dbReference type="InterPro" id="IPR035595">
    <property type="entry name" value="UDP_glycos_trans_CS"/>
</dbReference>
<dbReference type="PANTHER" id="PTHR48043">
    <property type="entry name" value="EG:EG0003.4 PROTEIN-RELATED"/>
    <property type="match status" value="1"/>
</dbReference>
<keyword evidence="5" id="KW-0472">Membrane</keyword>
<keyword evidence="5" id="KW-0812">Transmembrane</keyword>
<accession>A0A8J5CS38</accession>
<dbReference type="CDD" id="cd03784">
    <property type="entry name" value="GT1_Gtf-like"/>
    <property type="match status" value="1"/>
</dbReference>
<dbReference type="GO" id="GO:0016020">
    <property type="term" value="C:membrane"/>
    <property type="evidence" value="ECO:0007669"/>
    <property type="project" value="UniProtKB-SubCell"/>
</dbReference>
<dbReference type="InterPro" id="IPR002213">
    <property type="entry name" value="UDP_glucos_trans"/>
</dbReference>
<dbReference type="EC" id="2.4.1.17" evidence="5"/>
<dbReference type="OrthoDB" id="5835829at2759"/>
<comment type="similarity">
    <text evidence="1 4">Belongs to the UDP-glycosyltransferase family.</text>
</comment>
<dbReference type="PROSITE" id="PS00375">
    <property type="entry name" value="UDPGT"/>
    <property type="match status" value="1"/>
</dbReference>